<gene>
    <name evidence="1" type="ORF">S01H1_83224</name>
</gene>
<dbReference type="InterPro" id="IPR014262">
    <property type="entry name" value="HAF_rpt"/>
</dbReference>
<proteinExistence type="predicted"/>
<dbReference type="AlphaFoldDB" id="X0XK88"/>
<organism evidence="1">
    <name type="scientific">marine sediment metagenome</name>
    <dbReference type="NCBI Taxonomy" id="412755"/>
    <lineage>
        <taxon>unclassified sequences</taxon>
        <taxon>metagenomes</taxon>
        <taxon>ecological metagenomes</taxon>
    </lineage>
</organism>
<evidence type="ECO:0000313" key="1">
    <source>
        <dbReference type="EMBL" id="GAG43570.1"/>
    </source>
</evidence>
<name>X0XK88_9ZZZZ</name>
<protein>
    <submittedName>
        <fullName evidence="1">Uncharacterized protein</fullName>
    </submittedName>
</protein>
<accession>X0XK88</accession>
<comment type="caution">
    <text evidence="1">The sequence shown here is derived from an EMBL/GenBank/DDBJ whole genome shotgun (WGS) entry which is preliminary data.</text>
</comment>
<dbReference type="EMBL" id="BARS01056537">
    <property type="protein sequence ID" value="GAG43570.1"/>
    <property type="molecule type" value="Genomic_DNA"/>
</dbReference>
<dbReference type="NCBIfam" id="TIGR02913">
    <property type="entry name" value="HAF_rpt"/>
    <property type="match status" value="1"/>
</dbReference>
<feature type="non-terminal residue" evidence="1">
    <location>
        <position position="174"/>
    </location>
</feature>
<reference evidence="1" key="1">
    <citation type="journal article" date="2014" name="Front. Microbiol.">
        <title>High frequency of phylogenetically diverse reductive dehalogenase-homologous genes in deep subseafloor sedimentary metagenomes.</title>
        <authorList>
            <person name="Kawai M."/>
            <person name="Futagami T."/>
            <person name="Toyoda A."/>
            <person name="Takaki Y."/>
            <person name="Nishi S."/>
            <person name="Hori S."/>
            <person name="Arai W."/>
            <person name="Tsubouchi T."/>
            <person name="Morono Y."/>
            <person name="Uchiyama I."/>
            <person name="Ito T."/>
            <person name="Fujiyama A."/>
            <person name="Inagaki F."/>
            <person name="Takami H."/>
        </authorList>
    </citation>
    <scope>NUCLEOTIDE SEQUENCE</scope>
    <source>
        <strain evidence="1">Expedition CK06-06</strain>
    </source>
</reference>
<feature type="non-terminal residue" evidence="1">
    <location>
        <position position="1"/>
    </location>
</feature>
<sequence length="174" mass="17576">GVPDTWFEDDGNGGNALMIDLGTLGGSGSVAFDINDLGQVVGRSWRADGTGYHAFIIVPEDVDGDGVPDTWFRDETGPDEEPDGANDLMISLGTMGNAGGSDSTATGISNSGYVVGVLGGPNPVGGGAFIIVPEVDDNEVPDTWFSPDAQGGNALMIIVTTGAISQANGVNDSG</sequence>